<evidence type="ECO:0000256" key="2">
    <source>
        <dbReference type="ARBA" id="ARBA00022729"/>
    </source>
</evidence>
<comment type="caution">
    <text evidence="6">The sequence shown here is derived from an EMBL/GenBank/DDBJ whole genome shotgun (WGS) entry which is preliminary data.</text>
</comment>
<reference evidence="6 7" key="1">
    <citation type="submission" date="2019-03" db="EMBL/GenBank/DDBJ databases">
        <title>Genomic Encyclopedia of Type Strains, Phase IV (KMG-IV): sequencing the most valuable type-strain genomes for metagenomic binning, comparative biology and taxonomic classification.</title>
        <authorList>
            <person name="Goeker M."/>
        </authorList>
    </citation>
    <scope>NUCLEOTIDE SEQUENCE [LARGE SCALE GENOMIC DNA]</scope>
    <source>
        <strain evidence="6 7">LX-B</strain>
    </source>
</reference>
<dbReference type="PANTHER" id="PTHR43649:SF33">
    <property type="entry name" value="POLYGALACTURONAN_RHAMNOGALACTURONAN-BINDING PROTEIN YTCQ"/>
    <property type="match status" value="1"/>
</dbReference>
<evidence type="ECO:0000313" key="7">
    <source>
        <dbReference type="Proteomes" id="UP000295008"/>
    </source>
</evidence>
<dbReference type="InterPro" id="IPR050490">
    <property type="entry name" value="Bact_solute-bd_prot1"/>
</dbReference>
<accession>A0A4R1R8Q5</accession>
<dbReference type="Gene3D" id="3.40.190.10">
    <property type="entry name" value="Periplasmic binding protein-like II"/>
    <property type="match status" value="2"/>
</dbReference>
<dbReference type="SUPFAM" id="SSF53850">
    <property type="entry name" value="Periplasmic binding protein-like II"/>
    <property type="match status" value="1"/>
</dbReference>
<keyword evidence="4" id="KW-0564">Palmitate</keyword>
<sequence>MKTNGQREVPIRMKKRRILSLFLAGLMLVGLAGYSSQVGADSEPVKFTLWHSYVGADMRAPFMDEILKKFSAEYPDIKIVEEQIPRDQYQTKLKTLAAAGQLPDAFVLWPNAMTQEFAKAGLLADINDLLEQNPDWKNSFVAPALKEFTVGGKTYSAGIGVSVTSIVYYNKALFAKYKLAYPKTYKQLLNVVKVFKKNGVIPISLGNKPKWPAQSTIFSLMANRRTGSEWLDNVLSKKGAKFTDKQFVAALKDLKTLTDLGAFNKDYNSLDNVQMRDYFYRGQAAMMIDGSWALTDMISKAPDALKKNIEMGVLPAFEGGKGDPNVMSGVSATGIVVSAKASPKQKEAIKKLIKFVTDKNAQQLYVKSSIPVSFKNVDIDPGKVDPLFAKLVDLIKKHPFVTVYDSALNSEQTEIINNGLQAVMMGMQKPEDLAKQLQAAVK</sequence>
<proteinExistence type="predicted"/>
<dbReference type="AlphaFoldDB" id="A0A4R1R8Q5"/>
<dbReference type="PANTHER" id="PTHR43649">
    <property type="entry name" value="ARABINOSE-BINDING PROTEIN-RELATED"/>
    <property type="match status" value="1"/>
</dbReference>
<evidence type="ECO:0000256" key="4">
    <source>
        <dbReference type="ARBA" id="ARBA00023139"/>
    </source>
</evidence>
<keyword evidence="5" id="KW-0449">Lipoprotein</keyword>
<dbReference type="Proteomes" id="UP000295008">
    <property type="component" value="Unassembled WGS sequence"/>
</dbReference>
<dbReference type="InterPro" id="IPR006059">
    <property type="entry name" value="SBP"/>
</dbReference>
<keyword evidence="3" id="KW-0472">Membrane</keyword>
<keyword evidence="2" id="KW-0732">Signal</keyword>
<dbReference type="Pfam" id="PF01547">
    <property type="entry name" value="SBP_bac_1"/>
    <property type="match status" value="1"/>
</dbReference>
<organism evidence="6 7">
    <name type="scientific">Hydrogenispora ethanolica</name>
    <dbReference type="NCBI Taxonomy" id="1082276"/>
    <lineage>
        <taxon>Bacteria</taxon>
        <taxon>Bacillati</taxon>
        <taxon>Bacillota</taxon>
        <taxon>Hydrogenispora</taxon>
    </lineage>
</organism>
<evidence type="ECO:0000256" key="1">
    <source>
        <dbReference type="ARBA" id="ARBA00022475"/>
    </source>
</evidence>
<evidence type="ECO:0000256" key="3">
    <source>
        <dbReference type="ARBA" id="ARBA00023136"/>
    </source>
</evidence>
<gene>
    <name evidence="6" type="ORF">EDC14_103041</name>
</gene>
<dbReference type="EMBL" id="SLUN01000030">
    <property type="protein sequence ID" value="TCL61939.1"/>
    <property type="molecule type" value="Genomic_DNA"/>
</dbReference>
<evidence type="ECO:0000256" key="5">
    <source>
        <dbReference type="ARBA" id="ARBA00023288"/>
    </source>
</evidence>
<keyword evidence="1" id="KW-1003">Cell membrane</keyword>
<protein>
    <submittedName>
        <fullName evidence="6">Raffinose/stachyose/melibiose transport system substrate-binding protein</fullName>
    </submittedName>
</protein>
<evidence type="ECO:0000313" key="6">
    <source>
        <dbReference type="EMBL" id="TCL61939.1"/>
    </source>
</evidence>
<keyword evidence="7" id="KW-1185">Reference proteome</keyword>
<name>A0A4R1R8Q5_HYDET</name>